<evidence type="ECO:0000256" key="3">
    <source>
        <dbReference type="ARBA" id="ARBA00006586"/>
    </source>
</evidence>
<feature type="compositionally biased region" description="Gly residues" evidence="6">
    <location>
        <begin position="286"/>
        <end position="295"/>
    </location>
</feature>
<comment type="pathway">
    <text evidence="2">Siderophore biosynthesis; mycobactin biosynthesis.</text>
</comment>
<comment type="similarity">
    <text evidence="3">Belongs to the peptidase S45 family.</text>
</comment>
<feature type="compositionally biased region" description="Basic and acidic residues" evidence="6">
    <location>
        <begin position="407"/>
        <end position="426"/>
    </location>
</feature>
<dbReference type="AlphaFoldDB" id="A0A919G3N6"/>
<dbReference type="Gene3D" id="1.10.439.10">
    <property type="entry name" value="Penicillin Amidohydrolase, domain 1"/>
    <property type="match status" value="1"/>
</dbReference>
<dbReference type="Gene3D" id="3.60.20.10">
    <property type="entry name" value="Glutamine Phosphoribosylpyrophosphate, subunit 1, domain 1"/>
    <property type="match status" value="2"/>
</dbReference>
<dbReference type="InterPro" id="IPR016181">
    <property type="entry name" value="Acyl_CoA_acyltransferase"/>
</dbReference>
<dbReference type="Gene3D" id="3.40.630.30">
    <property type="match status" value="1"/>
</dbReference>
<sequence>MMGDVAAHPATFDLFRDDLGIPHVRAATETALAYGQGWVTAQDRGLQIEADRMRAEERYAEIAGEAGAAWDRFAARERLAGTAREIYDALDGPERAWLAAYADGVNAGLLAGGRDVPELAGVPFRPWAPWTPIGVFLACHVLFNGFPGVLWRSHVARHLHVPGVPLEQVLGLFAVEAGSSSGSNAWAVHGAFTASGSPLVAGDPHRTLELPGPYQQVRLACTDPADPYDVLGFAFPGVPGIPHFGHAVSPGAGPDGGSVSVAWGITNAGAHHVEVVSDGADSAGPNGAGPDGAGPDGWHLHWPARELSDTGVGAWRALLHARTARDVADAFGRWVDPVNRVLTADSTGDVLSLTAGKVPAVSSAMPDRALPAAKPADGFVDLPAPTPVTQVAVDANERPRTQPPAELDGRPGHGPRDVRPGREAHDLGWTYPPYRAERIRQLLAAATAPESPDTQHRIHGDTRDLGAPGLVEHLAHDTSPAAARLRAWVAAGAHVDADSTDAALYMRWRDTLVRRLADHPVFAALRRPHGQDPALAALLEGFFDLPTAVGAGLGRILAAEWLVVDGPDGTRSRIDAAAEASAALADVVGPGAVAGPGAGKGEPTWGDLHVAAPLHPVPIADPLLDPLADPASGVTHAPVSGNNETVRCTGGAPGIAHTAYRGSVARYVWDLSDRANSRWGVPFGADGRPGTPHFDDQHATWADAGTTTVVTDWERLRPVDTSLRLLNGARGEDVWRRSFGADGVVTVHVLDPDADADLLHGWFTQPRAEFWGMGEHTRDEVRDTYAFVDSLETHHAYLVRWDGEPAVLLQAYHPEHDPVATAYDVRPGDLGLHFFLGSRGPAARHEAPADPWTVLGPAILGFLFAGPGTRRLVAEPDARNDKAIKRIVAIGFTAGELVSYESPQGPKEARMAYLTREHALAGGAVG</sequence>
<evidence type="ECO:0000256" key="1">
    <source>
        <dbReference type="ARBA" id="ARBA00003818"/>
    </source>
</evidence>
<dbReference type="Pfam" id="PF01804">
    <property type="entry name" value="Penicil_amidase"/>
    <property type="match status" value="2"/>
</dbReference>
<dbReference type="GO" id="GO:0016746">
    <property type="term" value="F:acyltransferase activity"/>
    <property type="evidence" value="ECO:0007669"/>
    <property type="project" value="InterPro"/>
</dbReference>
<dbReference type="GO" id="GO:0019290">
    <property type="term" value="P:siderophore biosynthetic process"/>
    <property type="evidence" value="ECO:0007669"/>
    <property type="project" value="InterPro"/>
</dbReference>
<evidence type="ECO:0000256" key="2">
    <source>
        <dbReference type="ARBA" id="ARBA00005102"/>
    </source>
</evidence>
<dbReference type="PANTHER" id="PTHR34218">
    <property type="entry name" value="PEPTIDASE S45 PENICILLIN AMIDASE"/>
    <property type="match status" value="1"/>
</dbReference>
<dbReference type="GO" id="GO:0016811">
    <property type="term" value="F:hydrolase activity, acting on carbon-nitrogen (but not peptide) bonds, in linear amides"/>
    <property type="evidence" value="ECO:0007669"/>
    <property type="project" value="InterPro"/>
</dbReference>
<accession>A0A919G3N6</accession>
<dbReference type="GO" id="GO:0017000">
    <property type="term" value="P:antibiotic biosynthetic process"/>
    <property type="evidence" value="ECO:0007669"/>
    <property type="project" value="InterPro"/>
</dbReference>
<dbReference type="InterPro" id="IPR002692">
    <property type="entry name" value="S45"/>
</dbReference>
<dbReference type="RefSeq" id="WP_189670906.1">
    <property type="nucleotide sequence ID" value="NZ_BNAS01000006.1"/>
</dbReference>
<feature type="region of interest" description="Disordered" evidence="6">
    <location>
        <begin position="394"/>
        <end position="427"/>
    </location>
</feature>
<dbReference type="Pfam" id="PF13523">
    <property type="entry name" value="Acetyltransf_8"/>
    <property type="match status" value="1"/>
</dbReference>
<keyword evidence="9" id="KW-1185">Reference proteome</keyword>
<comment type="caution">
    <text evidence="8">The sequence shown here is derived from an EMBL/GenBank/DDBJ whole genome shotgun (WGS) entry which is preliminary data.</text>
</comment>
<dbReference type="EMBL" id="BNAS01000006">
    <property type="protein sequence ID" value="GHH77462.1"/>
    <property type="molecule type" value="Genomic_DNA"/>
</dbReference>
<feature type="region of interest" description="Disordered" evidence="6">
    <location>
        <begin position="277"/>
        <end position="299"/>
    </location>
</feature>
<evidence type="ECO:0000256" key="4">
    <source>
        <dbReference type="ARBA" id="ARBA00020586"/>
    </source>
</evidence>
<dbReference type="Proteomes" id="UP000627369">
    <property type="component" value="Unassembled WGS sequence"/>
</dbReference>
<dbReference type="SUPFAM" id="SSF55729">
    <property type="entry name" value="Acyl-CoA N-acyltransferases (Nat)"/>
    <property type="match status" value="1"/>
</dbReference>
<evidence type="ECO:0000256" key="5">
    <source>
        <dbReference type="ARBA" id="ARBA00031122"/>
    </source>
</evidence>
<reference evidence="8" key="1">
    <citation type="journal article" date="2014" name="Int. J. Syst. Evol. Microbiol.">
        <title>Complete genome sequence of Corynebacterium casei LMG S-19264T (=DSM 44701T), isolated from a smear-ripened cheese.</title>
        <authorList>
            <consortium name="US DOE Joint Genome Institute (JGI-PGF)"/>
            <person name="Walter F."/>
            <person name="Albersmeier A."/>
            <person name="Kalinowski J."/>
            <person name="Ruckert C."/>
        </authorList>
    </citation>
    <scope>NUCLEOTIDE SEQUENCE</scope>
    <source>
        <strain evidence="8">CGMCC 4.7398</strain>
    </source>
</reference>
<evidence type="ECO:0000259" key="7">
    <source>
        <dbReference type="SMART" id="SM01006"/>
    </source>
</evidence>
<dbReference type="InterPro" id="IPR029055">
    <property type="entry name" value="Ntn_hydrolases_N"/>
</dbReference>
<feature type="domain" description="Acyltransferase MbtK/IucB-like conserved" evidence="7">
    <location>
        <begin position="748"/>
        <end position="796"/>
    </location>
</feature>
<reference evidence="8" key="2">
    <citation type="submission" date="2020-09" db="EMBL/GenBank/DDBJ databases">
        <authorList>
            <person name="Sun Q."/>
            <person name="Zhou Y."/>
        </authorList>
    </citation>
    <scope>NUCLEOTIDE SEQUENCE</scope>
    <source>
        <strain evidence="8">CGMCC 4.7398</strain>
    </source>
</reference>
<organism evidence="8 9">
    <name type="scientific">Promicromonospora soli</name>
    <dbReference type="NCBI Taxonomy" id="2035533"/>
    <lineage>
        <taxon>Bacteria</taxon>
        <taxon>Bacillati</taxon>
        <taxon>Actinomycetota</taxon>
        <taxon>Actinomycetes</taxon>
        <taxon>Micrococcales</taxon>
        <taxon>Promicromonosporaceae</taxon>
        <taxon>Promicromonospora</taxon>
    </lineage>
</organism>
<dbReference type="PANTHER" id="PTHR34218:SF4">
    <property type="entry name" value="ACYL-HOMOSERINE LACTONE ACYLASE QUIP"/>
    <property type="match status" value="1"/>
</dbReference>
<name>A0A919G3N6_9MICO</name>
<dbReference type="InterPro" id="IPR023343">
    <property type="entry name" value="Penicillin_amidase_dom1"/>
</dbReference>
<comment type="function">
    <text evidence="1">Acyltransferase required for the direct transfer of medium- to long-chain fatty acyl moieties from a carrier protein (MbtL) on to the epsilon-amino group of lysine residue in the mycobactin core.</text>
</comment>
<evidence type="ECO:0000313" key="9">
    <source>
        <dbReference type="Proteomes" id="UP000627369"/>
    </source>
</evidence>
<proteinExistence type="inferred from homology"/>
<dbReference type="InterPro" id="IPR019432">
    <property type="entry name" value="Acyltransferase_MbtK/IucB-like"/>
</dbReference>
<dbReference type="SUPFAM" id="SSF56235">
    <property type="entry name" value="N-terminal nucleophile aminohydrolases (Ntn hydrolases)"/>
    <property type="match status" value="1"/>
</dbReference>
<protein>
    <recommendedName>
        <fullName evidence="4">Lysine N-acyltransferase MbtK</fullName>
    </recommendedName>
    <alternativeName>
        <fullName evidence="5">Mycobactin synthase protein K</fullName>
    </alternativeName>
</protein>
<dbReference type="SMART" id="SM01006">
    <property type="entry name" value="AlcB"/>
    <property type="match status" value="1"/>
</dbReference>
<evidence type="ECO:0000313" key="8">
    <source>
        <dbReference type="EMBL" id="GHH77462.1"/>
    </source>
</evidence>
<evidence type="ECO:0000256" key="6">
    <source>
        <dbReference type="SAM" id="MobiDB-lite"/>
    </source>
</evidence>
<gene>
    <name evidence="8" type="ORF">GCM10017772_38520</name>
</gene>